<evidence type="ECO:0000259" key="1">
    <source>
        <dbReference type="Pfam" id="PF06283"/>
    </source>
</evidence>
<evidence type="ECO:0000313" key="3">
    <source>
        <dbReference type="Proteomes" id="UP000298763"/>
    </source>
</evidence>
<organism evidence="2 3">
    <name type="scientific">Pseudoduganella umbonata</name>
    <dbReference type="NCBI Taxonomy" id="864828"/>
    <lineage>
        <taxon>Bacteria</taxon>
        <taxon>Pseudomonadati</taxon>
        <taxon>Pseudomonadota</taxon>
        <taxon>Betaproteobacteria</taxon>
        <taxon>Burkholderiales</taxon>
        <taxon>Oxalobacteraceae</taxon>
        <taxon>Telluria group</taxon>
        <taxon>Pseudoduganella</taxon>
    </lineage>
</organism>
<dbReference type="PANTHER" id="PTHR40469">
    <property type="entry name" value="SECRETED GLYCOSYL HYDROLASE"/>
    <property type="match status" value="1"/>
</dbReference>
<dbReference type="PANTHER" id="PTHR40469:SF2">
    <property type="entry name" value="GALACTOSE-BINDING DOMAIN-LIKE SUPERFAMILY PROTEIN"/>
    <property type="match status" value="1"/>
</dbReference>
<name>A0ABX5UKL8_9BURK</name>
<dbReference type="Gene3D" id="3.40.50.880">
    <property type="match status" value="1"/>
</dbReference>
<dbReference type="Proteomes" id="UP000298763">
    <property type="component" value="Chromosome"/>
</dbReference>
<gene>
    <name evidence="2" type="ORF">FCL38_10295</name>
</gene>
<reference evidence="2 3" key="1">
    <citation type="submission" date="2019-05" db="EMBL/GenBank/DDBJ databases">
        <title>Draft Genome Sequences of Six Type Strains of the Genus Massilia.</title>
        <authorList>
            <person name="Miess H."/>
            <person name="Frediansyhah A."/>
            <person name="Gross H."/>
        </authorList>
    </citation>
    <scope>NUCLEOTIDE SEQUENCE [LARGE SCALE GENOMIC DNA]</scope>
    <source>
        <strain evidence="2 3">DSMZ 26121</strain>
    </source>
</reference>
<evidence type="ECO:0000313" key="2">
    <source>
        <dbReference type="EMBL" id="QCP10777.1"/>
    </source>
</evidence>
<dbReference type="InterPro" id="IPR029062">
    <property type="entry name" value="Class_I_gatase-like"/>
</dbReference>
<dbReference type="Pfam" id="PF06283">
    <property type="entry name" value="ThuA"/>
    <property type="match status" value="1"/>
</dbReference>
<protein>
    <submittedName>
        <fullName evidence="2">ThuA domain-containing protein</fullName>
    </submittedName>
</protein>
<dbReference type="InterPro" id="IPR029010">
    <property type="entry name" value="ThuA-like"/>
</dbReference>
<dbReference type="EMBL" id="CP040017">
    <property type="protein sequence ID" value="QCP10777.1"/>
    <property type="molecule type" value="Genomic_DNA"/>
</dbReference>
<keyword evidence="3" id="KW-1185">Reference proteome</keyword>
<proteinExistence type="predicted"/>
<sequence length="302" mass="32226">MPTGRAAGPPENRPIDRMPARFALKIFFSSTGKLAMLKSIAGAFVLAIVANASAGAEPAGPVKILIVSGGCCHDYPQQRKLLESGLKARMAAEVSHVYHDPRAGEKATRPALPIHGNPKYADGFDVVIHNECAADEDSAAVLDAVLAPHRAGVPAVNLHCAMHSYRSGDWKKPVTAGAPNARWFEFTGIQSSGHGPQSPIRLTAAGTGHPVAAGFQSYTTASDELYNNLAAFDVTPVLYGIQPESPVAADRARTYTVAWTHLYGPRRTRVFSTTLAHNEAVMADPRYLDLVARGVLWAVGRL</sequence>
<dbReference type="SUPFAM" id="SSF52317">
    <property type="entry name" value="Class I glutamine amidotransferase-like"/>
    <property type="match status" value="1"/>
</dbReference>
<accession>A0ABX5UKL8</accession>
<feature type="domain" description="ThuA-like" evidence="1">
    <location>
        <begin position="122"/>
        <end position="298"/>
    </location>
</feature>